<dbReference type="PRINTS" id="PR00320">
    <property type="entry name" value="GPROTEINBRPT"/>
</dbReference>
<feature type="repeat" description="WD" evidence="3">
    <location>
        <begin position="784"/>
        <end position="825"/>
    </location>
</feature>
<dbReference type="CDD" id="cd00200">
    <property type="entry name" value="WD40"/>
    <property type="match status" value="2"/>
</dbReference>
<accession>A0A9P5GQU4</accession>
<dbReference type="PANTHER" id="PTHR19848">
    <property type="entry name" value="WD40 REPEAT PROTEIN"/>
    <property type="match status" value="1"/>
</dbReference>
<dbReference type="Gene3D" id="2.130.10.10">
    <property type="entry name" value="YVTN repeat-like/Quinoprotein amine dehydrogenase"/>
    <property type="match status" value="6"/>
</dbReference>
<dbReference type="SMART" id="SM00320">
    <property type="entry name" value="WD40"/>
    <property type="match status" value="13"/>
</dbReference>
<dbReference type="PROSITE" id="PS50294">
    <property type="entry name" value="WD_REPEATS_REGION"/>
    <property type="match status" value="11"/>
</dbReference>
<feature type="repeat" description="WD" evidence="3">
    <location>
        <begin position="868"/>
        <end position="909"/>
    </location>
</feature>
<dbReference type="PROSITE" id="PS50082">
    <property type="entry name" value="WD_REPEATS_2"/>
    <property type="match status" value="12"/>
</dbReference>
<keyword evidence="1 3" id="KW-0853">WD repeat</keyword>
<feature type="repeat" description="WD" evidence="3">
    <location>
        <begin position="1034"/>
        <end position="1075"/>
    </location>
</feature>
<feature type="repeat" description="WD" evidence="3">
    <location>
        <begin position="742"/>
        <end position="783"/>
    </location>
</feature>
<dbReference type="InterPro" id="IPR019775">
    <property type="entry name" value="WD40_repeat_CS"/>
</dbReference>
<dbReference type="InterPro" id="IPR056884">
    <property type="entry name" value="NPHP3-like_N"/>
</dbReference>
<feature type="repeat" description="WD" evidence="3">
    <location>
        <begin position="910"/>
        <end position="951"/>
    </location>
</feature>
<feature type="repeat" description="WD" evidence="3">
    <location>
        <begin position="1011"/>
        <end position="1033"/>
    </location>
</feature>
<comment type="caution">
    <text evidence="5">The sequence shown here is derived from an EMBL/GenBank/DDBJ whole genome shotgun (WGS) entry which is preliminary data.</text>
</comment>
<feature type="repeat" description="WD" evidence="3">
    <location>
        <begin position="1076"/>
        <end position="1117"/>
    </location>
</feature>
<keyword evidence="6" id="KW-1185">Reference proteome</keyword>
<dbReference type="Proteomes" id="UP000701341">
    <property type="component" value="Unassembled WGS sequence"/>
</dbReference>
<dbReference type="InterPro" id="IPR036322">
    <property type="entry name" value="WD40_repeat_dom_sf"/>
</dbReference>
<dbReference type="Gene3D" id="3.40.50.300">
    <property type="entry name" value="P-loop containing nucleotide triphosphate hydrolases"/>
    <property type="match status" value="1"/>
</dbReference>
<dbReference type="InterPro" id="IPR020472">
    <property type="entry name" value="WD40_PAC1"/>
</dbReference>
<evidence type="ECO:0000313" key="5">
    <source>
        <dbReference type="EMBL" id="KAF7524099.1"/>
    </source>
</evidence>
<feature type="repeat" description="WD" evidence="3">
    <location>
        <begin position="658"/>
        <end position="699"/>
    </location>
</feature>
<dbReference type="SUPFAM" id="SSF50978">
    <property type="entry name" value="WD40 repeat-like"/>
    <property type="match status" value="1"/>
</dbReference>
<dbReference type="PROSITE" id="PS00678">
    <property type="entry name" value="WD_REPEATS_1"/>
    <property type="match status" value="3"/>
</dbReference>
<feature type="repeat" description="WD" evidence="3">
    <location>
        <begin position="1118"/>
        <end position="1151"/>
    </location>
</feature>
<reference evidence="5" key="1">
    <citation type="submission" date="2020-02" db="EMBL/GenBank/DDBJ databases">
        <authorList>
            <person name="Lichtner F.J."/>
        </authorList>
    </citation>
    <scope>NUCLEOTIDE SEQUENCE</scope>
    <source>
        <strain evidence="5">G10</strain>
    </source>
</reference>
<organism evidence="5 6">
    <name type="scientific">Penicillium crustosum</name>
    <name type="common">Blue mold fungus</name>
    <dbReference type="NCBI Taxonomy" id="36656"/>
    <lineage>
        <taxon>Eukaryota</taxon>
        <taxon>Fungi</taxon>
        <taxon>Dikarya</taxon>
        <taxon>Ascomycota</taxon>
        <taxon>Pezizomycotina</taxon>
        <taxon>Eurotiomycetes</taxon>
        <taxon>Eurotiomycetidae</taxon>
        <taxon>Eurotiales</taxon>
        <taxon>Aspergillaceae</taxon>
        <taxon>Penicillium</taxon>
    </lineage>
</organism>
<feature type="repeat" description="WD" evidence="3">
    <location>
        <begin position="616"/>
        <end position="657"/>
    </location>
</feature>
<name>A0A9P5GQU4_PENCR</name>
<dbReference type="SUPFAM" id="SSF50993">
    <property type="entry name" value="Peptidase/esterase 'gauge' domain"/>
    <property type="match status" value="1"/>
</dbReference>
<gene>
    <name evidence="5" type="ORF">PCG10_006003</name>
</gene>
<keyword evidence="2" id="KW-0677">Repeat</keyword>
<evidence type="ECO:0000256" key="1">
    <source>
        <dbReference type="ARBA" id="ARBA00022574"/>
    </source>
</evidence>
<dbReference type="InterPro" id="IPR027417">
    <property type="entry name" value="P-loop_NTPase"/>
</dbReference>
<dbReference type="FunFam" id="3.40.50.300:FF:001638">
    <property type="entry name" value="NACHT and WD40 domain protein"/>
    <property type="match status" value="1"/>
</dbReference>
<dbReference type="SUPFAM" id="SSF52540">
    <property type="entry name" value="P-loop containing nucleoside triphosphate hydrolases"/>
    <property type="match status" value="1"/>
</dbReference>
<dbReference type="Pfam" id="PF00400">
    <property type="entry name" value="WD40"/>
    <property type="match status" value="13"/>
</dbReference>
<evidence type="ECO:0000256" key="3">
    <source>
        <dbReference type="PROSITE-ProRule" id="PRU00221"/>
    </source>
</evidence>
<feature type="domain" description="NACHT" evidence="4">
    <location>
        <begin position="86"/>
        <end position="235"/>
    </location>
</feature>
<dbReference type="EMBL" id="JAAOZQ010000039">
    <property type="protein sequence ID" value="KAF7524099.1"/>
    <property type="molecule type" value="Genomic_DNA"/>
</dbReference>
<feature type="repeat" description="WD" evidence="3">
    <location>
        <begin position="700"/>
        <end position="741"/>
    </location>
</feature>
<evidence type="ECO:0000313" key="6">
    <source>
        <dbReference type="Proteomes" id="UP000701341"/>
    </source>
</evidence>
<dbReference type="Pfam" id="PF24883">
    <property type="entry name" value="NPHP3_N"/>
    <property type="match status" value="1"/>
</dbReference>
<dbReference type="InterPro" id="IPR001680">
    <property type="entry name" value="WD40_rpt"/>
</dbReference>
<evidence type="ECO:0000259" key="4">
    <source>
        <dbReference type="PROSITE" id="PS50837"/>
    </source>
</evidence>
<dbReference type="InterPro" id="IPR015943">
    <property type="entry name" value="WD40/YVTN_repeat-like_dom_sf"/>
</dbReference>
<dbReference type="PANTHER" id="PTHR19848:SF8">
    <property type="entry name" value="F-BOX AND WD REPEAT DOMAIN CONTAINING 7"/>
    <property type="match status" value="1"/>
</dbReference>
<dbReference type="InterPro" id="IPR007111">
    <property type="entry name" value="NACHT_NTPase"/>
</dbReference>
<sequence length="1289" mass="143765">MAQTTYTTRVNHGLQVGNNQGSIEASFYAYTAEDIDRLCLRDLRCPNSLAVKNRLKKTKDKLLLQSFEWILQNPEYLSWRDGEDICLLWIKGGAGKGKTMMSIGLIEELSRIRHEPTVVAYSFCENANNALNTLESIIKGLILQLMNQQTDLKESLRSRWDTMHDRFNEDMTSWQNLWNVLMEMLDRCHCSKIFIIVDALDECQDKGMAADFFKRLVRNGLDQPAKIKWLLTSRPLDSAERALLVGRDQVQVNLDLKSKFVFEAVEAYISYKVDELSHLHRYRKTLSTEVKAKLTTKAEGTFLWVSLVCKTLESVSQDKVLTTIRNLPPGLHPFYDRILNQLSKGEPDDVYKCMRLLKAMILAYRPLKMEEVPSVTGLTNEDDAIQMLVNRCASFVRMQEHKIEFVHQSARDYLAGENGQSLLDSYERFGHNEVVLCCLSYLSNRLKVNLLDLSRLDSTRESSKPQKDTQGSVRLSCLNYAATFWVQHLKSIKRTDKAQSVFIEKGVVGTFLNKRLLEWLECLSLLDRLPWAIGLLKTLQNVVEGDPSASALVQDATRFLLRNYYTIAHWPLQIYSSAVIFSPELSIVKRKNSDKTSGYLKRAPVEETWGSLVQTLAGHADTVQTVAFSPDGTQIASGSWDKTIKLWDTTTGDLLKTLEGHSDQVSTIAFSPEGTQIASGSDDKTIKLWDTTTGDLLKTLEGHSDWVRTIAFSPDRTQIASCSVDKTIKLWDTITGDLQMTIEGHLDRVNVVVFSPDGTQIASCSDDKTIKLWNTITGDLQKTLEGHSDSISSMAFSPDGTQIISGSVDKTIKLWDTIMGDLQMTLEGHLDRVNVVVFSPDGTQIASGSVDTTIKLWETVTGNLQKTLVGHSNLLTTMVFSPDGTQIASGSIDTTIKLWDTVTGNLRKTLEGHSDIIGTMTFSPDGTQIISGSSDCTIKLWDTITSDSQKKIEGHLGGVDIVVFSPDGTQIASACGDKTGAEDETIMLWDTVTGNLQKMLDGHSESMGGHIVSGSIDNTIKLWDTVTGDLQNTLNGHSKSVRTVAFSPDGTQIVSGSDDKTIKLWDTITGDLQNTLKGHSKSVRTVAFSPDGTQIASGSDDRTIKLWGTTTGDLQKTLKGHSKSVRTVAFSSDGTQIASGSDDRTIELWDICKYLNASKFLPRYFNSGFKVQLREEIQTSEPVHDLKYSAGDWYLATNIGPIRSEGIARDRREGNPSSLLSLSIREQWICYERIPFFRLPSDFQPLSYDVRGDQVAIGFGNGQVLSFYVDRRILQTMQEFAEVTIKQTT</sequence>
<proteinExistence type="predicted"/>
<evidence type="ECO:0000256" key="2">
    <source>
        <dbReference type="ARBA" id="ARBA00022737"/>
    </source>
</evidence>
<feature type="repeat" description="WD" evidence="3">
    <location>
        <begin position="826"/>
        <end position="867"/>
    </location>
</feature>
<dbReference type="PROSITE" id="PS50837">
    <property type="entry name" value="NACHT"/>
    <property type="match status" value="1"/>
</dbReference>
<protein>
    <recommendedName>
        <fullName evidence="4">NACHT domain-containing protein</fullName>
    </recommendedName>
</protein>